<organism evidence="1">
    <name type="scientific">Arundo donax</name>
    <name type="common">Giant reed</name>
    <name type="synonym">Donax arundinaceus</name>
    <dbReference type="NCBI Taxonomy" id="35708"/>
    <lineage>
        <taxon>Eukaryota</taxon>
        <taxon>Viridiplantae</taxon>
        <taxon>Streptophyta</taxon>
        <taxon>Embryophyta</taxon>
        <taxon>Tracheophyta</taxon>
        <taxon>Spermatophyta</taxon>
        <taxon>Magnoliopsida</taxon>
        <taxon>Liliopsida</taxon>
        <taxon>Poales</taxon>
        <taxon>Poaceae</taxon>
        <taxon>PACMAD clade</taxon>
        <taxon>Arundinoideae</taxon>
        <taxon>Arundineae</taxon>
        <taxon>Arundo</taxon>
    </lineage>
</organism>
<sequence>MYHAPPSTPRWNSADCALGACTRPVHQQTGNSAWVPRRST</sequence>
<proteinExistence type="predicted"/>
<protein>
    <submittedName>
        <fullName evidence="1">Uncharacterized protein</fullName>
    </submittedName>
</protein>
<evidence type="ECO:0000313" key="1">
    <source>
        <dbReference type="EMBL" id="JAD97822.1"/>
    </source>
</evidence>
<dbReference type="EMBL" id="GBRH01200073">
    <property type="protein sequence ID" value="JAD97822.1"/>
    <property type="molecule type" value="Transcribed_RNA"/>
</dbReference>
<reference evidence="1" key="2">
    <citation type="journal article" date="2015" name="Data Brief">
        <title>Shoot transcriptome of the giant reed, Arundo donax.</title>
        <authorList>
            <person name="Barrero R.A."/>
            <person name="Guerrero F.D."/>
            <person name="Moolhuijzen P."/>
            <person name="Goolsby J.A."/>
            <person name="Tidwell J."/>
            <person name="Bellgard S.E."/>
            <person name="Bellgard M.I."/>
        </authorList>
    </citation>
    <scope>NUCLEOTIDE SEQUENCE</scope>
    <source>
        <tissue evidence="1">Shoot tissue taken approximately 20 cm above the soil surface</tissue>
    </source>
</reference>
<name>A0A0A9EP49_ARUDO</name>
<reference evidence="1" key="1">
    <citation type="submission" date="2014-09" db="EMBL/GenBank/DDBJ databases">
        <authorList>
            <person name="Magalhaes I.L.F."/>
            <person name="Oliveira U."/>
            <person name="Santos F.R."/>
            <person name="Vidigal T.H.D.A."/>
            <person name="Brescovit A.D."/>
            <person name="Santos A.J."/>
        </authorList>
    </citation>
    <scope>NUCLEOTIDE SEQUENCE</scope>
    <source>
        <tissue evidence="1">Shoot tissue taken approximately 20 cm above the soil surface</tissue>
    </source>
</reference>
<dbReference type="AlphaFoldDB" id="A0A0A9EP49"/>
<accession>A0A0A9EP49</accession>